<dbReference type="EMBL" id="BJZI01000068">
    <property type="protein sequence ID" value="GEO67947.1"/>
    <property type="molecule type" value="Genomic_DNA"/>
</dbReference>
<evidence type="ECO:0000313" key="2">
    <source>
        <dbReference type="Proteomes" id="UP000321691"/>
    </source>
</evidence>
<accession>A0ABQ0WSV3</accession>
<organism evidence="1 2">
    <name type="scientific">Levilactobacillus spicheri</name>
    <dbReference type="NCBI Taxonomy" id="216463"/>
    <lineage>
        <taxon>Bacteria</taxon>
        <taxon>Bacillati</taxon>
        <taxon>Bacillota</taxon>
        <taxon>Bacilli</taxon>
        <taxon>Lactobacillales</taxon>
        <taxon>Lactobacillaceae</taxon>
        <taxon>Levilactobacillus</taxon>
    </lineage>
</organism>
<reference evidence="1 2" key="1">
    <citation type="submission" date="2019-07" db="EMBL/GenBank/DDBJ databases">
        <title>Whole genome shotgun sequence of Lactobacillus spicheri NBRC 107155.</title>
        <authorList>
            <person name="Hosoyama A."/>
            <person name="Uohara A."/>
            <person name="Ohji S."/>
            <person name="Ichikawa N."/>
        </authorList>
    </citation>
    <scope>NUCLEOTIDE SEQUENCE [LARGE SCALE GENOMIC DNA]</scope>
    <source>
        <strain evidence="1 2">NBRC 107155</strain>
    </source>
</reference>
<dbReference type="Proteomes" id="UP000321691">
    <property type="component" value="Unassembled WGS sequence"/>
</dbReference>
<comment type="caution">
    <text evidence="1">The sequence shown here is derived from an EMBL/GenBank/DDBJ whole genome shotgun (WGS) entry which is preliminary data.</text>
</comment>
<proteinExistence type="predicted"/>
<gene>
    <name evidence="1" type="ORF">LSP04_23660</name>
</gene>
<sequence>MLGQLRRLVADLRRKVDRGGRDRRLNVQVAHRGYDPLVPLVIDAVELRAVTVGRFIDPVLDIEILTSRR</sequence>
<protein>
    <submittedName>
        <fullName evidence="1">Uncharacterized protein</fullName>
    </submittedName>
</protein>
<evidence type="ECO:0000313" key="1">
    <source>
        <dbReference type="EMBL" id="GEO67947.1"/>
    </source>
</evidence>
<name>A0ABQ0WSV3_9LACO</name>
<keyword evidence="2" id="KW-1185">Reference proteome</keyword>